<dbReference type="Pfam" id="PF00191">
    <property type="entry name" value="Annexin"/>
    <property type="match status" value="2"/>
</dbReference>
<keyword evidence="5" id="KW-0111">Calcium/phospholipid-binding</keyword>
<dbReference type="GO" id="GO:0001786">
    <property type="term" value="F:phosphatidylserine binding"/>
    <property type="evidence" value="ECO:0007669"/>
    <property type="project" value="TreeGrafter"/>
</dbReference>
<evidence type="ECO:0000256" key="2">
    <source>
        <dbReference type="ARBA" id="ARBA00022737"/>
    </source>
</evidence>
<dbReference type="GO" id="GO:0005509">
    <property type="term" value="F:calcium ion binding"/>
    <property type="evidence" value="ECO:0007669"/>
    <property type="project" value="InterPro"/>
</dbReference>
<dbReference type="PRINTS" id="PR00196">
    <property type="entry name" value="ANNEXIN"/>
</dbReference>
<name>A0A8J6FEX1_ELECQ</name>
<dbReference type="InterPro" id="IPR001464">
    <property type="entry name" value="Annexin"/>
</dbReference>
<dbReference type="EMBL" id="WNTK01000003">
    <property type="protein sequence ID" value="KAG9486777.1"/>
    <property type="molecule type" value="Genomic_DNA"/>
</dbReference>
<keyword evidence="4" id="KW-0041">Annexin</keyword>
<protein>
    <recommendedName>
        <fullName evidence="8">Annexin</fullName>
    </recommendedName>
</protein>
<dbReference type="SUPFAM" id="SSF47874">
    <property type="entry name" value="Annexin"/>
    <property type="match status" value="1"/>
</dbReference>
<evidence type="ECO:0000256" key="3">
    <source>
        <dbReference type="ARBA" id="ARBA00022837"/>
    </source>
</evidence>
<dbReference type="PANTHER" id="PTHR10502:SF242">
    <property type="entry name" value="ANNEXIN"/>
    <property type="match status" value="1"/>
</dbReference>
<dbReference type="GO" id="GO:0006909">
    <property type="term" value="P:phagocytosis"/>
    <property type="evidence" value="ECO:0007669"/>
    <property type="project" value="TreeGrafter"/>
</dbReference>
<comment type="similarity">
    <text evidence="1">Belongs to the annexin family.</text>
</comment>
<proteinExistence type="inferred from homology"/>
<evidence type="ECO:0000313" key="6">
    <source>
        <dbReference type="EMBL" id="KAG9486777.1"/>
    </source>
</evidence>
<dbReference type="Gene3D" id="1.10.220.10">
    <property type="entry name" value="Annexin"/>
    <property type="match status" value="2"/>
</dbReference>
<keyword evidence="3" id="KW-0106">Calcium</keyword>
<dbReference type="PANTHER" id="PTHR10502">
    <property type="entry name" value="ANNEXIN"/>
    <property type="match status" value="1"/>
</dbReference>
<dbReference type="GO" id="GO:0005886">
    <property type="term" value="C:plasma membrane"/>
    <property type="evidence" value="ECO:0007669"/>
    <property type="project" value="TreeGrafter"/>
</dbReference>
<dbReference type="InterPro" id="IPR018502">
    <property type="entry name" value="Annexin_repeat"/>
</dbReference>
<organism evidence="6 7">
    <name type="scientific">Eleutherodactylus coqui</name>
    <name type="common">Puerto Rican coqui</name>
    <dbReference type="NCBI Taxonomy" id="57060"/>
    <lineage>
        <taxon>Eukaryota</taxon>
        <taxon>Metazoa</taxon>
        <taxon>Chordata</taxon>
        <taxon>Craniata</taxon>
        <taxon>Vertebrata</taxon>
        <taxon>Euteleostomi</taxon>
        <taxon>Amphibia</taxon>
        <taxon>Batrachia</taxon>
        <taxon>Anura</taxon>
        <taxon>Neobatrachia</taxon>
        <taxon>Hyloidea</taxon>
        <taxon>Eleutherodactylidae</taxon>
        <taxon>Eleutherodactylinae</taxon>
        <taxon>Eleutherodactylus</taxon>
        <taxon>Eleutherodactylus</taxon>
    </lineage>
</organism>
<dbReference type="PROSITE" id="PS51897">
    <property type="entry name" value="ANNEXIN_2"/>
    <property type="match status" value="2"/>
</dbReference>
<keyword evidence="7" id="KW-1185">Reference proteome</keyword>
<keyword evidence="2" id="KW-0677">Repeat</keyword>
<dbReference type="Proteomes" id="UP000770717">
    <property type="component" value="Unassembled WGS sequence"/>
</dbReference>
<dbReference type="SMART" id="SM00335">
    <property type="entry name" value="ANX"/>
    <property type="match status" value="2"/>
</dbReference>
<evidence type="ECO:0000256" key="1">
    <source>
        <dbReference type="ARBA" id="ARBA00007831"/>
    </source>
</evidence>
<dbReference type="FunFam" id="1.10.220.10:FF:000007">
    <property type="entry name" value="Annexin"/>
    <property type="match status" value="1"/>
</dbReference>
<reference evidence="6" key="1">
    <citation type="thesis" date="2020" institute="ProQuest LLC" country="789 East Eisenhower Parkway, Ann Arbor, MI, USA">
        <title>Comparative Genomics and Chromosome Evolution.</title>
        <authorList>
            <person name="Mudd A.B."/>
        </authorList>
    </citation>
    <scope>NUCLEOTIDE SEQUENCE</scope>
    <source>
        <strain evidence="6">HN-11 Male</strain>
        <tissue evidence="6">Kidney and liver</tissue>
    </source>
</reference>
<dbReference type="GO" id="GO:0005634">
    <property type="term" value="C:nucleus"/>
    <property type="evidence" value="ECO:0007669"/>
    <property type="project" value="TreeGrafter"/>
</dbReference>
<dbReference type="GO" id="GO:0007165">
    <property type="term" value="P:signal transduction"/>
    <property type="evidence" value="ECO:0007669"/>
    <property type="project" value="TreeGrafter"/>
</dbReference>
<feature type="non-terminal residue" evidence="6">
    <location>
        <position position="123"/>
    </location>
</feature>
<dbReference type="GO" id="GO:0005737">
    <property type="term" value="C:cytoplasm"/>
    <property type="evidence" value="ECO:0007669"/>
    <property type="project" value="TreeGrafter"/>
</dbReference>
<evidence type="ECO:0000256" key="5">
    <source>
        <dbReference type="ARBA" id="ARBA00023302"/>
    </source>
</evidence>
<accession>A0A8J6FEX1</accession>
<dbReference type="GO" id="GO:0005544">
    <property type="term" value="F:calcium-dependent phospholipid binding"/>
    <property type="evidence" value="ECO:0007669"/>
    <property type="project" value="UniProtKB-KW"/>
</dbReference>
<dbReference type="GO" id="GO:0071385">
    <property type="term" value="P:cellular response to glucocorticoid stimulus"/>
    <property type="evidence" value="ECO:0007669"/>
    <property type="project" value="TreeGrafter"/>
</dbReference>
<dbReference type="AlphaFoldDB" id="A0A8J6FEX1"/>
<evidence type="ECO:0000256" key="4">
    <source>
        <dbReference type="ARBA" id="ARBA00023216"/>
    </source>
</evidence>
<sequence>MKPRPRFNPAEDVNALEKAITAKDVDEGVIIDILTKRTNEQRQEIKTAYEKQTGKSLEEALKKALSGKLETVVLDLLKTPAQFDAGELKAATKGLGTNEDTLIEILVTRTNAQVKQIKEAYTT</sequence>
<dbReference type="InterPro" id="IPR037104">
    <property type="entry name" value="Annexin_sf"/>
</dbReference>
<dbReference type="GO" id="GO:0012506">
    <property type="term" value="C:vesicle membrane"/>
    <property type="evidence" value="ECO:0007669"/>
    <property type="project" value="TreeGrafter"/>
</dbReference>
<evidence type="ECO:0008006" key="8">
    <source>
        <dbReference type="Google" id="ProtNLM"/>
    </source>
</evidence>
<gene>
    <name evidence="6" type="ORF">GDO78_006916</name>
</gene>
<evidence type="ECO:0000313" key="7">
    <source>
        <dbReference type="Proteomes" id="UP000770717"/>
    </source>
</evidence>
<comment type="caution">
    <text evidence="6">The sequence shown here is derived from an EMBL/GenBank/DDBJ whole genome shotgun (WGS) entry which is preliminary data.</text>
</comment>
<dbReference type="OrthoDB" id="9770212at2759"/>